<feature type="region of interest" description="Disordered" evidence="1">
    <location>
        <begin position="97"/>
        <end position="131"/>
    </location>
</feature>
<feature type="compositionally biased region" description="Low complexity" evidence="1">
    <location>
        <begin position="229"/>
        <end position="242"/>
    </location>
</feature>
<dbReference type="InterPro" id="IPR004331">
    <property type="entry name" value="SPX_dom"/>
</dbReference>
<dbReference type="AlphaFoldDB" id="A0A9P6UE55"/>
<evidence type="ECO:0000259" key="2">
    <source>
        <dbReference type="PROSITE" id="PS51382"/>
    </source>
</evidence>
<dbReference type="Pfam" id="PF03105">
    <property type="entry name" value="SPX"/>
    <property type="match status" value="1"/>
</dbReference>
<evidence type="ECO:0000256" key="1">
    <source>
        <dbReference type="SAM" id="MobiDB-lite"/>
    </source>
</evidence>
<dbReference type="OrthoDB" id="5588846at2759"/>
<organism evidence="3 4">
    <name type="scientific">Linnemannia gamsii</name>
    <dbReference type="NCBI Taxonomy" id="64522"/>
    <lineage>
        <taxon>Eukaryota</taxon>
        <taxon>Fungi</taxon>
        <taxon>Fungi incertae sedis</taxon>
        <taxon>Mucoromycota</taxon>
        <taxon>Mortierellomycotina</taxon>
        <taxon>Mortierellomycetes</taxon>
        <taxon>Mortierellales</taxon>
        <taxon>Mortierellaceae</taxon>
        <taxon>Linnemannia</taxon>
    </lineage>
</organism>
<name>A0A9P6UE55_9FUNG</name>
<feature type="compositionally biased region" description="Low complexity" evidence="1">
    <location>
        <begin position="251"/>
        <end position="266"/>
    </location>
</feature>
<protein>
    <recommendedName>
        <fullName evidence="2">SPX domain-containing protein</fullName>
    </recommendedName>
</protein>
<feature type="region of interest" description="Disordered" evidence="1">
    <location>
        <begin position="145"/>
        <end position="296"/>
    </location>
</feature>
<feature type="compositionally biased region" description="Polar residues" evidence="1">
    <location>
        <begin position="184"/>
        <end position="201"/>
    </location>
</feature>
<feature type="non-terminal residue" evidence="3">
    <location>
        <position position="1"/>
    </location>
</feature>
<accession>A0A9P6UE55</accession>
<keyword evidence="4" id="KW-1185">Reference proteome</keyword>
<sequence length="458" mass="50316">YKALKKKINAIVKELDDRGLPSPIIKTLLSQTLSGDMQRLEYSFDEDKKHLKTHIKVVLDDLTPGTEDGLPFGPMPPTQEEQLSKLFAHELAFLNSSASSSSSDLNEQLSQDQDGSERGSEDQLEDQEGHANTSFEDLLDDATLSETSEETSVGDELSSAGNKDLAFDSSPSSPLTPSSPTFSHGTSTPPRAESINDSNDQALVVDHSPPLSSVPAETHGPSLGTVSFSRSTPYPHTHTPSPLSQPPLQPQPASAADATASSSSVSEPVETLITPGAAAENSDKASHQTGNSTILTTEEDGKRVLVIELTADTAFFDQLGEEVSQLSKLQQANKLEFESKVEDLSKILTVVSSPHNKDMYTWREILKIYLDAQVFVGDQETDRSTRSSGKAQTQLQWFLKEMDRSKLTQKFKQSKSKIAFNTFFQLNSELITMKQFKELNQMAMTKILKKHDKRTNLR</sequence>
<reference evidence="3" key="1">
    <citation type="journal article" date="2020" name="Fungal Divers.">
        <title>Resolving the Mortierellaceae phylogeny through synthesis of multi-gene phylogenetics and phylogenomics.</title>
        <authorList>
            <person name="Vandepol N."/>
            <person name="Liber J."/>
            <person name="Desiro A."/>
            <person name="Na H."/>
            <person name="Kennedy M."/>
            <person name="Barry K."/>
            <person name="Grigoriev I.V."/>
            <person name="Miller A.N."/>
            <person name="O'Donnell K."/>
            <person name="Stajich J.E."/>
            <person name="Bonito G."/>
        </authorList>
    </citation>
    <scope>NUCLEOTIDE SEQUENCE</scope>
    <source>
        <strain evidence="3">NVP60</strain>
    </source>
</reference>
<proteinExistence type="predicted"/>
<dbReference type="EMBL" id="JAAAIN010004309">
    <property type="protein sequence ID" value="KAG0282141.1"/>
    <property type="molecule type" value="Genomic_DNA"/>
</dbReference>
<feature type="domain" description="SPX" evidence="2">
    <location>
        <begin position="1"/>
        <end position="458"/>
    </location>
</feature>
<feature type="compositionally biased region" description="Polar residues" evidence="1">
    <location>
        <begin position="287"/>
        <end position="296"/>
    </location>
</feature>
<comment type="caution">
    <text evidence="3">The sequence shown here is derived from an EMBL/GenBank/DDBJ whole genome shotgun (WGS) entry which is preliminary data.</text>
</comment>
<dbReference type="Proteomes" id="UP000823405">
    <property type="component" value="Unassembled WGS sequence"/>
</dbReference>
<evidence type="ECO:0000313" key="4">
    <source>
        <dbReference type="Proteomes" id="UP000823405"/>
    </source>
</evidence>
<feature type="compositionally biased region" description="Low complexity" evidence="1">
    <location>
        <begin position="169"/>
        <end position="183"/>
    </location>
</feature>
<feature type="non-terminal residue" evidence="3">
    <location>
        <position position="458"/>
    </location>
</feature>
<dbReference type="PROSITE" id="PS51382">
    <property type="entry name" value="SPX"/>
    <property type="match status" value="1"/>
</dbReference>
<gene>
    <name evidence="3" type="ORF">BGZ97_009125</name>
</gene>
<feature type="compositionally biased region" description="Low complexity" evidence="1">
    <location>
        <begin position="97"/>
        <end position="112"/>
    </location>
</feature>
<evidence type="ECO:0000313" key="3">
    <source>
        <dbReference type="EMBL" id="KAG0282141.1"/>
    </source>
</evidence>